<dbReference type="SUPFAM" id="SSF55008">
    <property type="entry name" value="HMA, heavy metal-associated domain"/>
    <property type="match status" value="1"/>
</dbReference>
<dbReference type="RefSeq" id="WP_188605126.1">
    <property type="nucleotide sequence ID" value="NZ_BMIC01000001.1"/>
</dbReference>
<organism evidence="2 3">
    <name type="scientific">Aquaticitalea lipolytica</name>
    <dbReference type="NCBI Taxonomy" id="1247562"/>
    <lineage>
        <taxon>Bacteria</taxon>
        <taxon>Pseudomonadati</taxon>
        <taxon>Bacteroidota</taxon>
        <taxon>Flavobacteriia</taxon>
        <taxon>Flavobacteriales</taxon>
        <taxon>Flavobacteriaceae</taxon>
        <taxon>Aquaticitalea</taxon>
    </lineage>
</organism>
<evidence type="ECO:0000313" key="2">
    <source>
        <dbReference type="EMBL" id="GFZ81007.1"/>
    </source>
</evidence>
<dbReference type="Proteomes" id="UP000598120">
    <property type="component" value="Unassembled WGS sequence"/>
</dbReference>
<dbReference type="PROSITE" id="PS50846">
    <property type="entry name" value="HMA_2"/>
    <property type="match status" value="1"/>
</dbReference>
<sequence>MKKVILSGAVIAILGLASCKNETKKETETATIEASNKMAMTNLSFGVRGNCGMCKKTIENAVNNVEGVTSANWNVDKKKIDVSFDETKTDIMSIHNAIAASGYDTEKVLGDKEAYKNLPGCCQYDHEMKMNQ</sequence>
<dbReference type="PROSITE" id="PS51257">
    <property type="entry name" value="PROKAR_LIPOPROTEIN"/>
    <property type="match status" value="1"/>
</dbReference>
<accession>A0A8J2TNN3</accession>
<protein>
    <recommendedName>
        <fullName evidence="1">HMA domain-containing protein</fullName>
    </recommendedName>
</protein>
<dbReference type="InterPro" id="IPR036163">
    <property type="entry name" value="HMA_dom_sf"/>
</dbReference>
<dbReference type="InterPro" id="IPR006121">
    <property type="entry name" value="HMA_dom"/>
</dbReference>
<comment type="caution">
    <text evidence="2">The sequence shown here is derived from an EMBL/GenBank/DDBJ whole genome shotgun (WGS) entry which is preliminary data.</text>
</comment>
<dbReference type="AlphaFoldDB" id="A0A8J2TNN3"/>
<dbReference type="GO" id="GO:0046872">
    <property type="term" value="F:metal ion binding"/>
    <property type="evidence" value="ECO:0007669"/>
    <property type="project" value="InterPro"/>
</dbReference>
<evidence type="ECO:0000313" key="3">
    <source>
        <dbReference type="Proteomes" id="UP000598120"/>
    </source>
</evidence>
<dbReference type="Pfam" id="PF00403">
    <property type="entry name" value="HMA"/>
    <property type="match status" value="1"/>
</dbReference>
<dbReference type="EMBL" id="BMIC01000001">
    <property type="protein sequence ID" value="GFZ81007.1"/>
    <property type="molecule type" value="Genomic_DNA"/>
</dbReference>
<gene>
    <name evidence="2" type="ORF">GCM10011531_08890</name>
</gene>
<dbReference type="Gene3D" id="3.30.70.100">
    <property type="match status" value="1"/>
</dbReference>
<proteinExistence type="predicted"/>
<evidence type="ECO:0000259" key="1">
    <source>
        <dbReference type="PROSITE" id="PS50846"/>
    </source>
</evidence>
<name>A0A8J2TNN3_9FLAO</name>
<keyword evidence="3" id="KW-1185">Reference proteome</keyword>
<reference evidence="2 3" key="1">
    <citation type="journal article" date="2014" name="Int. J. Syst. Evol. Microbiol.">
        <title>Complete genome sequence of Corynebacterium casei LMG S-19264T (=DSM 44701T), isolated from a smear-ripened cheese.</title>
        <authorList>
            <consortium name="US DOE Joint Genome Institute (JGI-PGF)"/>
            <person name="Walter F."/>
            <person name="Albersmeier A."/>
            <person name="Kalinowski J."/>
            <person name="Ruckert C."/>
        </authorList>
    </citation>
    <scope>NUCLEOTIDE SEQUENCE [LARGE SCALE GENOMIC DNA]</scope>
    <source>
        <strain evidence="2 3">CGMCC 1.15295</strain>
    </source>
</reference>
<dbReference type="CDD" id="cd00371">
    <property type="entry name" value="HMA"/>
    <property type="match status" value="1"/>
</dbReference>
<feature type="domain" description="HMA" evidence="1">
    <location>
        <begin position="38"/>
        <end position="106"/>
    </location>
</feature>